<dbReference type="EMBL" id="CP076723">
    <property type="protein sequence ID" value="QWV92354.1"/>
    <property type="molecule type" value="Genomic_DNA"/>
</dbReference>
<protein>
    <recommendedName>
        <fullName evidence="2">FlgO domain-containing protein</fullName>
    </recommendedName>
</protein>
<evidence type="ECO:0000256" key="1">
    <source>
        <dbReference type="SAM" id="SignalP"/>
    </source>
</evidence>
<dbReference type="RefSeq" id="WP_216799168.1">
    <property type="nucleotide sequence ID" value="NZ_CP076723.1"/>
</dbReference>
<accession>A0ABX8J473</accession>
<reference evidence="3 4" key="1">
    <citation type="submission" date="2021-06" db="EMBL/GenBank/DDBJ databases">
        <title>Gemonas diversity in paddy soil.</title>
        <authorList>
            <person name="Liu G."/>
        </authorList>
    </citation>
    <scope>NUCLEOTIDE SEQUENCE [LARGE SCALE GENOMIC DNA]</scope>
    <source>
        <strain evidence="3 4">RG10</strain>
    </source>
</reference>
<evidence type="ECO:0000259" key="2">
    <source>
        <dbReference type="Pfam" id="PF17680"/>
    </source>
</evidence>
<evidence type="ECO:0000313" key="3">
    <source>
        <dbReference type="EMBL" id="QWV92354.1"/>
    </source>
</evidence>
<gene>
    <name evidence="3" type="ORF">KP004_14190</name>
</gene>
<organism evidence="3 4">
    <name type="scientific">Geomonas oryzisoli</name>
    <dbReference type="NCBI Taxonomy" id="2847992"/>
    <lineage>
        <taxon>Bacteria</taxon>
        <taxon>Pseudomonadati</taxon>
        <taxon>Thermodesulfobacteriota</taxon>
        <taxon>Desulfuromonadia</taxon>
        <taxon>Geobacterales</taxon>
        <taxon>Geobacteraceae</taxon>
        <taxon>Geomonas</taxon>
    </lineage>
</organism>
<sequence>MRYAAKALVLAAAIGVCSACANSATMCPGPMHKDADSYQRESLASDQRYIVDEPLQVQESLTQVGKFNARMIFMTDQLERNADRKSLENTFIVTSFVNLDNLNETTSFGRLIAEDVIHELQVRKWKVYEVRLAKDTTVNEQGEFSLSRDIQKIRALYKIGGVVTGTYSVADNHLIVNARVMDIGTGLVISSGQIHLPRNHYVDSLLFREDKLSTMKIVGDTPYSCRDIPTCWGGQSTLGEGTRK</sequence>
<feature type="chain" id="PRO_5046366412" description="FlgO domain-containing protein" evidence="1">
    <location>
        <begin position="22"/>
        <end position="244"/>
    </location>
</feature>
<dbReference type="InterPro" id="IPR041215">
    <property type="entry name" value="FlgO_dom"/>
</dbReference>
<keyword evidence="4" id="KW-1185">Reference proteome</keyword>
<proteinExistence type="predicted"/>
<dbReference type="Pfam" id="PF17680">
    <property type="entry name" value="FlgO"/>
    <property type="match status" value="1"/>
</dbReference>
<evidence type="ECO:0000313" key="4">
    <source>
        <dbReference type="Proteomes" id="UP000683557"/>
    </source>
</evidence>
<dbReference type="Proteomes" id="UP000683557">
    <property type="component" value="Chromosome"/>
</dbReference>
<feature type="domain" description="FlgO" evidence="2">
    <location>
        <begin position="74"/>
        <end position="199"/>
    </location>
</feature>
<name>A0ABX8J473_9BACT</name>
<keyword evidence="1" id="KW-0732">Signal</keyword>
<feature type="signal peptide" evidence="1">
    <location>
        <begin position="1"/>
        <end position="21"/>
    </location>
</feature>